<reference evidence="2" key="1">
    <citation type="submission" date="2018-11" db="EMBL/GenBank/DDBJ databases">
        <authorList>
            <person name="Alioto T."/>
            <person name="Alioto T."/>
        </authorList>
    </citation>
    <scope>NUCLEOTIDE SEQUENCE</scope>
</reference>
<dbReference type="OrthoDB" id="6185488at2759"/>
<feature type="region of interest" description="Disordered" evidence="1">
    <location>
        <begin position="176"/>
        <end position="227"/>
    </location>
</feature>
<name>A0A8B6E5G5_MYTGA</name>
<protein>
    <submittedName>
        <fullName evidence="2">Uncharacterized protein</fullName>
    </submittedName>
</protein>
<comment type="caution">
    <text evidence="2">The sequence shown here is derived from an EMBL/GenBank/DDBJ whole genome shotgun (WGS) entry which is preliminary data.</text>
</comment>
<feature type="compositionally biased region" description="Polar residues" evidence="1">
    <location>
        <begin position="204"/>
        <end position="215"/>
    </location>
</feature>
<dbReference type="Proteomes" id="UP000596742">
    <property type="component" value="Unassembled WGS sequence"/>
</dbReference>
<feature type="region of interest" description="Disordered" evidence="1">
    <location>
        <begin position="86"/>
        <end position="163"/>
    </location>
</feature>
<feature type="compositionally biased region" description="Basic and acidic residues" evidence="1">
    <location>
        <begin position="483"/>
        <end position="496"/>
    </location>
</feature>
<accession>A0A8B6E5G5</accession>
<feature type="compositionally biased region" description="Basic residues" evidence="1">
    <location>
        <begin position="125"/>
        <end position="141"/>
    </location>
</feature>
<dbReference type="EMBL" id="UYJE01004524">
    <property type="protein sequence ID" value="VDI28782.1"/>
    <property type="molecule type" value="Genomic_DNA"/>
</dbReference>
<feature type="region of interest" description="Disordered" evidence="1">
    <location>
        <begin position="471"/>
        <end position="500"/>
    </location>
</feature>
<dbReference type="AlphaFoldDB" id="A0A8B6E5G5"/>
<evidence type="ECO:0000313" key="2">
    <source>
        <dbReference type="EMBL" id="VDI28782.1"/>
    </source>
</evidence>
<sequence>MQAQNKFAVMLWPTDSGKMSVHSLGKIKEPLKPWNDFKLGDKGKASYPGYKELWDFEILAIGECRKSMDKKLTELIEKKQATADTGLDNTVNANRIDRPALAETTPGHTPNRKRKQTTNVGVKQTRTKKKKDTCGKTVKKSKGAEKHDSDDEENDGNSPAVTREAIKTAVDSLLRSRNEKNHMTTPPLVAAKPQQTSYEDDSQRVQQQPYENQSHVPHAQISQQHLSHQPVQQQPISNHKELHLPVTPQLPQQNESCVPHPQISQQHLSHQPVQQPISNHKELHLPVTPQLPQQNESCVPVTQLSQQNKWHDIPLHQQMSQQNPSMQIPLHQLSPQQSQSSLPVPKQLFQQNQSQQLYPYNSNMFNQPSTSNGQNSFPYMSMLMNNNDHQFQQDIQVPPIRQSLETAYNWPISSHTSSFCESGTSFEPLTEQVISDDEKEDTDDQSQCHKCCDQLKYLKKEIKELKKDVEKLKKKSKKNQSSDLKDADQLDIDNNRQENNMVNGYTKDEIERTVKSRSDVTQAVKATMPMVFNEEELRNCSLLGQKKNTKTDDPRPGLDETKRSFLEEKEIYDAVIVCDTEDEKEADEFLQHIKELDKEWQLDIKIDFSREMLFKGSKISSDENFFDVARYIFIFFTKKSSSEMMIRFKNESLLVNSLSDTGKFYRVIPVSVDGPECIPYEFTSLIPINYYNYKRTTNRGLEDKVYVRMLQSLFQFGRKEHLPS</sequence>
<evidence type="ECO:0000313" key="3">
    <source>
        <dbReference type="Proteomes" id="UP000596742"/>
    </source>
</evidence>
<dbReference type="Gene3D" id="3.40.50.10140">
    <property type="entry name" value="Toll/interleukin-1 receptor homology (TIR) domain"/>
    <property type="match status" value="1"/>
</dbReference>
<dbReference type="InterPro" id="IPR035897">
    <property type="entry name" value="Toll_tir_struct_dom_sf"/>
</dbReference>
<organism evidence="2 3">
    <name type="scientific">Mytilus galloprovincialis</name>
    <name type="common">Mediterranean mussel</name>
    <dbReference type="NCBI Taxonomy" id="29158"/>
    <lineage>
        <taxon>Eukaryota</taxon>
        <taxon>Metazoa</taxon>
        <taxon>Spiralia</taxon>
        <taxon>Lophotrochozoa</taxon>
        <taxon>Mollusca</taxon>
        <taxon>Bivalvia</taxon>
        <taxon>Autobranchia</taxon>
        <taxon>Pteriomorphia</taxon>
        <taxon>Mytilida</taxon>
        <taxon>Mytiloidea</taxon>
        <taxon>Mytilidae</taxon>
        <taxon>Mytilinae</taxon>
        <taxon>Mytilus</taxon>
    </lineage>
</organism>
<gene>
    <name evidence="2" type="ORF">MGAL_10B057198</name>
</gene>
<proteinExistence type="predicted"/>
<evidence type="ECO:0000256" key="1">
    <source>
        <dbReference type="SAM" id="MobiDB-lite"/>
    </source>
</evidence>
<keyword evidence="3" id="KW-1185">Reference proteome</keyword>